<feature type="compositionally biased region" description="Basic and acidic residues" evidence="2">
    <location>
        <begin position="798"/>
        <end position="820"/>
    </location>
</feature>
<feature type="region of interest" description="Disordered" evidence="2">
    <location>
        <begin position="95"/>
        <end position="368"/>
    </location>
</feature>
<evidence type="ECO:0000313" key="3">
    <source>
        <dbReference type="Proteomes" id="UP001652640"/>
    </source>
</evidence>
<evidence type="ECO:0000256" key="1">
    <source>
        <dbReference type="ARBA" id="ARBA00022553"/>
    </source>
</evidence>
<accession>A0ABM4ITG8</accession>
<feature type="compositionally biased region" description="Low complexity" evidence="2">
    <location>
        <begin position="939"/>
        <end position="948"/>
    </location>
</feature>
<feature type="compositionally biased region" description="Low complexity" evidence="2">
    <location>
        <begin position="328"/>
        <end position="358"/>
    </location>
</feature>
<reference evidence="4" key="2">
    <citation type="submission" date="2025-08" db="UniProtKB">
        <authorList>
            <consortium name="RefSeq"/>
        </authorList>
    </citation>
    <scope>IDENTIFICATION</scope>
    <source>
        <tissue evidence="4">Tongue muscle</tissue>
    </source>
</reference>
<feature type="compositionally biased region" description="Basic and acidic residues" evidence="2">
    <location>
        <begin position="758"/>
        <end position="779"/>
    </location>
</feature>
<feature type="compositionally biased region" description="Low complexity" evidence="2">
    <location>
        <begin position="784"/>
        <end position="797"/>
    </location>
</feature>
<reference evidence="3" key="1">
    <citation type="journal article" date="2022" name="J. Hered.">
        <title>A De Novo Chromosome-Level Genome Assembly of the White-Tailed Deer, Odocoileus Virginianus.</title>
        <authorList>
            <person name="London E.W."/>
            <person name="Roca A.L."/>
            <person name="Novakofski J.E."/>
            <person name="Mateus-Pinilla N.E."/>
        </authorList>
    </citation>
    <scope>NUCLEOTIDE SEQUENCE [LARGE SCALE GENOMIC DNA]</scope>
</reference>
<dbReference type="PANTHER" id="PTHR14429">
    <property type="entry name" value="FIBROSIN FAMILY MEMBER"/>
    <property type="match status" value="1"/>
</dbReference>
<feature type="compositionally biased region" description="Basic residues" evidence="2">
    <location>
        <begin position="1"/>
        <end position="12"/>
    </location>
</feature>
<dbReference type="PANTHER" id="PTHR14429:SF20">
    <property type="entry name" value="FIBROSIN-1-LIKE PROTEIN"/>
    <property type="match status" value="1"/>
</dbReference>
<feature type="compositionally biased region" description="Basic and acidic residues" evidence="2">
    <location>
        <begin position="13"/>
        <end position="29"/>
    </location>
</feature>
<dbReference type="RefSeq" id="XP_070331108.1">
    <property type="nucleotide sequence ID" value="XM_070475007.1"/>
</dbReference>
<name>A0ABM4ITG8_ODOVR</name>
<organism evidence="3 4">
    <name type="scientific">Odocoileus virginianus</name>
    <name type="common">White-tailed deer</name>
    <dbReference type="NCBI Taxonomy" id="9874"/>
    <lineage>
        <taxon>Eukaryota</taxon>
        <taxon>Metazoa</taxon>
        <taxon>Chordata</taxon>
        <taxon>Craniata</taxon>
        <taxon>Vertebrata</taxon>
        <taxon>Euteleostomi</taxon>
        <taxon>Mammalia</taxon>
        <taxon>Eutheria</taxon>
        <taxon>Laurasiatheria</taxon>
        <taxon>Artiodactyla</taxon>
        <taxon>Ruminantia</taxon>
        <taxon>Pecora</taxon>
        <taxon>Cervidae</taxon>
        <taxon>Odocoileinae</taxon>
        <taxon>Odocoileus</taxon>
    </lineage>
</organism>
<dbReference type="PRINTS" id="PR02044">
    <property type="entry name" value="FIBROSIN1LPF"/>
</dbReference>
<feature type="compositionally biased region" description="Basic and acidic residues" evidence="2">
    <location>
        <begin position="836"/>
        <end position="858"/>
    </location>
</feature>
<feature type="region of interest" description="Disordered" evidence="2">
    <location>
        <begin position="469"/>
        <end position="499"/>
    </location>
</feature>
<keyword evidence="1" id="KW-0597">Phosphoprotein</keyword>
<feature type="compositionally biased region" description="Basic and acidic residues" evidence="2">
    <location>
        <begin position="872"/>
        <end position="896"/>
    </location>
</feature>
<feature type="compositionally biased region" description="Pro residues" evidence="2">
    <location>
        <begin position="485"/>
        <end position="499"/>
    </location>
</feature>
<evidence type="ECO:0000313" key="4">
    <source>
        <dbReference type="RefSeq" id="XP_070331108.1"/>
    </source>
</evidence>
<dbReference type="Proteomes" id="UP001652640">
    <property type="component" value="Chromosome 12"/>
</dbReference>
<keyword evidence="3" id="KW-1185">Reference proteome</keyword>
<feature type="compositionally biased region" description="Pro residues" evidence="2">
    <location>
        <begin position="949"/>
        <end position="965"/>
    </location>
</feature>
<feature type="compositionally biased region" description="Basic and acidic residues" evidence="2">
    <location>
        <begin position="95"/>
        <end position="119"/>
    </location>
</feature>
<dbReference type="InterPro" id="IPR023246">
    <property type="entry name" value="AUTS2"/>
</dbReference>
<feature type="compositionally biased region" description="Pro residues" evidence="2">
    <location>
        <begin position="317"/>
        <end position="327"/>
    </location>
</feature>
<feature type="region of interest" description="Disordered" evidence="2">
    <location>
        <begin position="1"/>
        <end position="80"/>
    </location>
</feature>
<feature type="compositionally biased region" description="Basic and acidic residues" evidence="2">
    <location>
        <begin position="168"/>
        <end position="193"/>
    </location>
</feature>
<evidence type="ECO:0000256" key="2">
    <source>
        <dbReference type="SAM" id="MobiDB-lite"/>
    </source>
</evidence>
<feature type="region of interest" description="Disordered" evidence="2">
    <location>
        <begin position="939"/>
        <end position="996"/>
    </location>
</feature>
<feature type="region of interest" description="Disordered" evidence="2">
    <location>
        <begin position="724"/>
        <end position="896"/>
    </location>
</feature>
<protein>
    <submittedName>
        <fullName evidence="4">Fibrosin-1-like protein isoform X20</fullName>
    </submittedName>
</protein>
<feature type="compositionally biased region" description="Basic residues" evidence="2">
    <location>
        <begin position="469"/>
        <end position="478"/>
    </location>
</feature>
<dbReference type="Pfam" id="PF15336">
    <property type="entry name" value="Auts2"/>
    <property type="match status" value="1"/>
</dbReference>
<dbReference type="GeneID" id="110145405"/>
<feature type="compositionally biased region" description="Basic and acidic residues" evidence="2">
    <location>
        <begin position="979"/>
        <end position="996"/>
    </location>
</feature>
<gene>
    <name evidence="4" type="primary">FBRSL1</name>
</gene>
<proteinExistence type="predicted"/>
<sequence length="996" mass="106250">MEAKVRQSRRSRAQRDRGRRREAARDARDQSASSGDEPEPGPGKENTGLPRAPPPRAAAARPPRRRRRESSSQEEEVIDGFAIASFSTLEALEKDMALKPHERKEKWERRLVKKPREAENCPSAEPSENGRPLEAGSSEQDLETPCDRGKKKVPLQPTKQMKVAVSRGGDHNSDGDSFREATSSRRSSSRDQLSDSSAQAVSGRGYSCDSESDGDDKASVGSEKLFAPAADKGPTLGEKSEAKTGAAPKVSGLERSRELSTEPPFLAPVRSPAPVLPSASTAASPLVKKEAPALPRLAPQLPPAPSQPRAPLLTHVPLPPGAFPGPGPAAHNGLHSLSRSSSASSGASLGLAKHASLSPHGPGPHLSTSHLALRSQAQHQHHAAAMFAAPPTLPPPPALPANSLVIPGHPADASLLISFSQPIMYCQPHSGILIDHELLRQELNARFLVQSAPLGPGALLRAEFHQHQHTHQHTHQHQHTFAPFPAGPPPTPLLPPAAPPPFDKYTPKLDSPYFRHSNVSDPYRTAIRPGKWCAVHVQIAWQIYHHQQKIKMQLEPHKLDVGTKLDLFSRPPAPGVFAGLHCPQDLARPLFSSSGATHPASNPFGPSAHPGSFLPTGHLTDPFTRSSTFGGLGSLGSNAFGGLGSHALTPGGGGIFAPKEGPTLHGLPSPHEAWNRLHRAPPSFPTPPPWPKPVDAERVSALTNHDRELDKGKEERDRDLLEKTRLLSRASPAAPVGHPGSGLLLRGQGDPGRPGIPTEREAELRIKESRSPAREDGPKPSKMALGEGLRLAGLLGREPGKPHEAPAERSQSDVKVKEERGEDGDAPPQPGPGPAGRERPAFAWEPSRDAYRGPELPRRAPPGPGPAALLEPPERPYRDREPHDYSPERLREARRDELERARAAHLDGAALLPALGALHYPRLAPAAAALHSSLLARTPPAASAAALGAPPPLVAAGGPPTPPGQPRSRTTPLGARAPGEARDYSPSRNPQEVEAR</sequence>